<evidence type="ECO:0000313" key="2">
    <source>
        <dbReference type="EMBL" id="MPN39075.1"/>
    </source>
</evidence>
<organism evidence="2">
    <name type="scientific">bioreactor metagenome</name>
    <dbReference type="NCBI Taxonomy" id="1076179"/>
    <lineage>
        <taxon>unclassified sequences</taxon>
        <taxon>metagenomes</taxon>
        <taxon>ecological metagenomes</taxon>
    </lineage>
</organism>
<sequence length="72" mass="7553">MGLDELSLPLQDGQVLADGLPAHMEQGAQILHQHALVAHHQGQDAGPALGRQKRPRAPPAGHGQVLGPASFR</sequence>
<comment type="caution">
    <text evidence="2">The sequence shown here is derived from an EMBL/GenBank/DDBJ whole genome shotgun (WGS) entry which is preliminary data.</text>
</comment>
<dbReference type="EMBL" id="VSSQ01094676">
    <property type="protein sequence ID" value="MPN39075.1"/>
    <property type="molecule type" value="Genomic_DNA"/>
</dbReference>
<evidence type="ECO:0000256" key="1">
    <source>
        <dbReference type="SAM" id="MobiDB-lite"/>
    </source>
</evidence>
<proteinExistence type="predicted"/>
<name>A0A645HJ83_9ZZZZ</name>
<feature type="region of interest" description="Disordered" evidence="1">
    <location>
        <begin position="37"/>
        <end position="72"/>
    </location>
</feature>
<gene>
    <name evidence="2" type="ORF">SDC9_186601</name>
</gene>
<accession>A0A645HJ83</accession>
<protein>
    <submittedName>
        <fullName evidence="2">Uncharacterized protein</fullName>
    </submittedName>
</protein>
<reference evidence="2" key="1">
    <citation type="submission" date="2019-08" db="EMBL/GenBank/DDBJ databases">
        <authorList>
            <person name="Kucharzyk K."/>
            <person name="Murdoch R.W."/>
            <person name="Higgins S."/>
            <person name="Loffler F."/>
        </authorList>
    </citation>
    <scope>NUCLEOTIDE SEQUENCE</scope>
</reference>
<dbReference type="AlphaFoldDB" id="A0A645HJ83"/>